<proteinExistence type="inferred from homology"/>
<feature type="repeat" description="PPR" evidence="4">
    <location>
        <begin position="272"/>
        <end position="306"/>
    </location>
</feature>
<dbReference type="Gene3D" id="1.25.40.10">
    <property type="entry name" value="Tetratricopeptide repeat domain"/>
    <property type="match status" value="4"/>
</dbReference>
<keyword evidence="3" id="KW-0809">Transit peptide</keyword>
<dbReference type="EMBL" id="JAMFTS010000002">
    <property type="protein sequence ID" value="KAJ4789553.1"/>
    <property type="molecule type" value="Genomic_DNA"/>
</dbReference>
<evidence type="ECO:0000256" key="1">
    <source>
        <dbReference type="ARBA" id="ARBA00007626"/>
    </source>
</evidence>
<feature type="repeat" description="PPR" evidence="4">
    <location>
        <begin position="342"/>
        <end position="376"/>
    </location>
</feature>
<keyword evidence="2" id="KW-0677">Repeat</keyword>
<dbReference type="Pfam" id="PF12854">
    <property type="entry name" value="PPR_1"/>
    <property type="match status" value="1"/>
</dbReference>
<dbReference type="InterPro" id="IPR011990">
    <property type="entry name" value="TPR-like_helical_dom_sf"/>
</dbReference>
<dbReference type="Proteomes" id="UP001140206">
    <property type="component" value="Chromosome 2"/>
</dbReference>
<protein>
    <submittedName>
        <fullName evidence="6">Pentatricopeptide repeat-containing protein</fullName>
    </submittedName>
</protein>
<evidence type="ECO:0000256" key="4">
    <source>
        <dbReference type="PROSITE-ProRule" id="PRU00708"/>
    </source>
</evidence>
<dbReference type="PANTHER" id="PTHR47447">
    <property type="entry name" value="OS03G0856100 PROTEIN"/>
    <property type="match status" value="1"/>
</dbReference>
<name>A0AAV8F8D6_9POAL</name>
<dbReference type="InterPro" id="IPR002885">
    <property type="entry name" value="PPR_rpt"/>
</dbReference>
<organism evidence="6 7">
    <name type="scientific">Rhynchospora pubera</name>
    <dbReference type="NCBI Taxonomy" id="906938"/>
    <lineage>
        <taxon>Eukaryota</taxon>
        <taxon>Viridiplantae</taxon>
        <taxon>Streptophyta</taxon>
        <taxon>Embryophyta</taxon>
        <taxon>Tracheophyta</taxon>
        <taxon>Spermatophyta</taxon>
        <taxon>Magnoliopsida</taxon>
        <taxon>Liliopsida</taxon>
        <taxon>Poales</taxon>
        <taxon>Cyperaceae</taxon>
        <taxon>Cyperoideae</taxon>
        <taxon>Rhynchosporeae</taxon>
        <taxon>Rhynchospora</taxon>
    </lineage>
</organism>
<evidence type="ECO:0000313" key="6">
    <source>
        <dbReference type="EMBL" id="KAJ4789553.1"/>
    </source>
</evidence>
<feature type="repeat" description="PPR" evidence="4">
    <location>
        <begin position="236"/>
        <end position="271"/>
    </location>
</feature>
<evidence type="ECO:0000256" key="3">
    <source>
        <dbReference type="ARBA" id="ARBA00022946"/>
    </source>
</evidence>
<sequence length="483" mass="55288">MDPTTTAPTPTPTPSSYLHSSTFFSPPLHLQRKRAPLLLPHATKDRKRKHASPPLDPTAKQALSRILTTEAAMLRVGRRAAAAMANANSKRRLWPRAVLEALDEAIAHGRWEAALQIFALLRNQVWYKPRSQTYARLIALLGKCGRAKEANEIFHFMHSEGFKPTIDVYTSLAGAYGRAGLLEEAFQMMDEMKTVLQSRPDEYTYTVLINACVRLKRFDHIPRLLDEMTYVGVESNIVTYNSIIDGYGKAGLLEDMECFLRNMLEEAKCMPDLYTMNSVLWSFGNKGKIDEMERWYDEFQLMGIEPDVQTLNILIKSYGNFHAYRKMISVLRYMNKRFFTPTVVTYNSIIECFGRNGQIEKMEYYFRLMKIKGTKPNSMTYCSLVNAYRKAGMLYKISGVMRQTENTDVALDTPFFNCVINAFGKAGEVEIMEEMFSLMKEKGCKPDMITFETMIQVYDSCGMVEAAYSLRMKTKEMGNKLLE</sequence>
<gene>
    <name evidence="6" type="ORF">LUZ62_040799</name>
</gene>
<accession>A0AAV8F8D6</accession>
<evidence type="ECO:0000256" key="2">
    <source>
        <dbReference type="ARBA" id="ARBA00022737"/>
    </source>
</evidence>
<comment type="similarity">
    <text evidence="1">Belongs to the PPR family. P subfamily.</text>
</comment>
<dbReference type="PROSITE" id="PS51375">
    <property type="entry name" value="PPR"/>
    <property type="match status" value="7"/>
</dbReference>
<dbReference type="NCBIfam" id="TIGR00756">
    <property type="entry name" value="PPR"/>
    <property type="match status" value="7"/>
</dbReference>
<comment type="caution">
    <text evidence="6">The sequence shown here is derived from an EMBL/GenBank/DDBJ whole genome shotgun (WGS) entry which is preliminary data.</text>
</comment>
<dbReference type="Pfam" id="PF13041">
    <property type="entry name" value="PPR_2"/>
    <property type="match status" value="4"/>
</dbReference>
<feature type="repeat" description="PPR" evidence="4">
    <location>
        <begin position="201"/>
        <end position="235"/>
    </location>
</feature>
<evidence type="ECO:0000313" key="7">
    <source>
        <dbReference type="Proteomes" id="UP001140206"/>
    </source>
</evidence>
<reference evidence="6" key="1">
    <citation type="submission" date="2022-08" db="EMBL/GenBank/DDBJ databases">
        <authorList>
            <person name="Marques A."/>
        </authorList>
    </citation>
    <scope>NUCLEOTIDE SEQUENCE</scope>
    <source>
        <strain evidence="6">RhyPub2mFocal</strain>
        <tissue evidence="6">Leaves</tissue>
    </source>
</reference>
<evidence type="ECO:0000256" key="5">
    <source>
        <dbReference type="SAM" id="MobiDB-lite"/>
    </source>
</evidence>
<dbReference type="PANTHER" id="PTHR47447:SF21">
    <property type="entry name" value="PENTACOTRIPEPTIDE-REPEAT REGION OF PRORP DOMAIN-CONTAINING PROTEIN"/>
    <property type="match status" value="1"/>
</dbReference>
<feature type="repeat" description="PPR" evidence="4">
    <location>
        <begin position="165"/>
        <end position="195"/>
    </location>
</feature>
<feature type="region of interest" description="Disordered" evidence="5">
    <location>
        <begin position="1"/>
        <end position="20"/>
    </location>
</feature>
<dbReference type="AlphaFoldDB" id="A0AAV8F8D6"/>
<keyword evidence="7" id="KW-1185">Reference proteome</keyword>
<feature type="repeat" description="PPR" evidence="4">
    <location>
        <begin position="412"/>
        <end position="446"/>
    </location>
</feature>
<feature type="repeat" description="PPR" evidence="4">
    <location>
        <begin position="130"/>
        <end position="164"/>
    </location>
</feature>